<evidence type="ECO:0000313" key="10">
    <source>
        <dbReference type="Proteomes" id="UP000639338"/>
    </source>
</evidence>
<keyword evidence="3" id="KW-0809">Transit peptide</keyword>
<keyword evidence="5" id="KW-0496">Mitochondrion</keyword>
<evidence type="ECO:0000313" key="9">
    <source>
        <dbReference type="EMBL" id="KAF7997089.1"/>
    </source>
</evidence>
<name>A0A834Y4L1_APHGI</name>
<accession>A0A834Y4L1</accession>
<dbReference type="Proteomes" id="UP000639338">
    <property type="component" value="Unassembled WGS sequence"/>
</dbReference>
<organism evidence="9 10">
    <name type="scientific">Aphidius gifuensis</name>
    <name type="common">Parasitoid wasp</name>
    <dbReference type="NCBI Taxonomy" id="684658"/>
    <lineage>
        <taxon>Eukaryota</taxon>
        <taxon>Metazoa</taxon>
        <taxon>Ecdysozoa</taxon>
        <taxon>Arthropoda</taxon>
        <taxon>Hexapoda</taxon>
        <taxon>Insecta</taxon>
        <taxon>Pterygota</taxon>
        <taxon>Neoptera</taxon>
        <taxon>Endopterygota</taxon>
        <taxon>Hymenoptera</taxon>
        <taxon>Apocrita</taxon>
        <taxon>Ichneumonoidea</taxon>
        <taxon>Braconidae</taxon>
        <taxon>Aphidiinae</taxon>
        <taxon>Aphidius</taxon>
    </lineage>
</organism>
<dbReference type="EMBL" id="JACMRX010000001">
    <property type="protein sequence ID" value="KAF7997089.1"/>
    <property type="molecule type" value="Genomic_DNA"/>
</dbReference>
<dbReference type="InterPro" id="IPR019373">
    <property type="entry name" value="Ribosomal_mL51"/>
</dbReference>
<comment type="similarity">
    <text evidence="2">Belongs to the mitochondrion-specific ribosomal protein mL51 family.</text>
</comment>
<dbReference type="PANTHER" id="PTHR13409:SF0">
    <property type="entry name" value="LARGE RIBOSOMAL SUBUNIT PROTEIN ML51"/>
    <property type="match status" value="1"/>
</dbReference>
<dbReference type="GO" id="GO:0005762">
    <property type="term" value="C:mitochondrial large ribosomal subunit"/>
    <property type="evidence" value="ECO:0007669"/>
    <property type="project" value="TreeGrafter"/>
</dbReference>
<keyword evidence="4" id="KW-0689">Ribosomal protein</keyword>
<keyword evidence="10" id="KW-1185">Reference proteome</keyword>
<sequence>MSWSGRILSSCVVPRLPQVTQVRFRYFEERRQNGPAIRRFREKDIIDIRGLLPRESEEAYKTMPLYAPKNAWSPRRALFGQNDYIDILGDDNLHPTKIIYRTPAWLRGVSGNEFQVLLRKEKIWSKGIMPVARPKRWIDIKKRIKYLYNYLNRKTKTYMNYRQ</sequence>
<evidence type="ECO:0000256" key="3">
    <source>
        <dbReference type="ARBA" id="ARBA00022946"/>
    </source>
</evidence>
<dbReference type="OrthoDB" id="10059330at2759"/>
<evidence type="ECO:0000256" key="2">
    <source>
        <dbReference type="ARBA" id="ARBA00010972"/>
    </source>
</evidence>
<comment type="caution">
    <text evidence="9">The sequence shown here is derived from an EMBL/GenBank/DDBJ whole genome shotgun (WGS) entry which is preliminary data.</text>
</comment>
<dbReference type="GO" id="GO:0006412">
    <property type="term" value="P:translation"/>
    <property type="evidence" value="ECO:0007669"/>
    <property type="project" value="TreeGrafter"/>
</dbReference>
<keyword evidence="6" id="KW-0687">Ribonucleoprotein</keyword>
<reference evidence="9 10" key="1">
    <citation type="submission" date="2020-08" db="EMBL/GenBank/DDBJ databases">
        <title>Aphidius gifuensis genome sequencing and assembly.</title>
        <authorList>
            <person name="Du Z."/>
        </authorList>
    </citation>
    <scope>NUCLEOTIDE SEQUENCE [LARGE SCALE GENOMIC DNA]</scope>
    <source>
        <strain evidence="9">YNYX2018</strain>
        <tissue evidence="9">Adults</tissue>
    </source>
</reference>
<comment type="subcellular location">
    <subcellularLocation>
        <location evidence="1">Mitochondrion</location>
    </subcellularLocation>
</comment>
<evidence type="ECO:0000256" key="4">
    <source>
        <dbReference type="ARBA" id="ARBA00022980"/>
    </source>
</evidence>
<evidence type="ECO:0000256" key="7">
    <source>
        <dbReference type="ARBA" id="ARBA00035182"/>
    </source>
</evidence>
<dbReference type="AlphaFoldDB" id="A0A834Y4L1"/>
<dbReference type="GO" id="GO:0003735">
    <property type="term" value="F:structural constituent of ribosome"/>
    <property type="evidence" value="ECO:0007669"/>
    <property type="project" value="InterPro"/>
</dbReference>
<evidence type="ECO:0000256" key="6">
    <source>
        <dbReference type="ARBA" id="ARBA00023274"/>
    </source>
</evidence>
<protein>
    <recommendedName>
        <fullName evidence="7">Large ribosomal subunit protein mL51</fullName>
    </recommendedName>
    <alternativeName>
        <fullName evidence="8">39S ribosomal protein L51, mitochondrial</fullName>
    </alternativeName>
</protein>
<evidence type="ECO:0000256" key="5">
    <source>
        <dbReference type="ARBA" id="ARBA00023128"/>
    </source>
</evidence>
<proteinExistence type="inferred from homology"/>
<evidence type="ECO:0000256" key="1">
    <source>
        <dbReference type="ARBA" id="ARBA00004173"/>
    </source>
</evidence>
<gene>
    <name evidence="9" type="ORF">HCN44_005366</name>
</gene>
<dbReference type="Pfam" id="PF10244">
    <property type="entry name" value="MRP-L51"/>
    <property type="match status" value="1"/>
</dbReference>
<dbReference type="PANTHER" id="PTHR13409">
    <property type="entry name" value="MITOCHONDRIAL 39S RIBOSOMAL PROTEIN L51"/>
    <property type="match status" value="1"/>
</dbReference>
<evidence type="ECO:0000256" key="8">
    <source>
        <dbReference type="ARBA" id="ARBA00035419"/>
    </source>
</evidence>